<keyword evidence="3" id="KW-1185">Reference proteome</keyword>
<keyword evidence="1" id="KW-1133">Transmembrane helix</keyword>
<dbReference type="InterPro" id="IPR013879">
    <property type="entry name" value="DUF1761"/>
</dbReference>
<dbReference type="Pfam" id="PF08570">
    <property type="entry name" value="DUF1761"/>
    <property type="match status" value="1"/>
</dbReference>
<reference evidence="3" key="1">
    <citation type="journal article" date="2019" name="Int. J. Syst. Evol. Microbiol.">
        <title>The Global Catalogue of Microorganisms (GCM) 10K type strain sequencing project: providing services to taxonomists for standard genome sequencing and annotation.</title>
        <authorList>
            <consortium name="The Broad Institute Genomics Platform"/>
            <consortium name="The Broad Institute Genome Sequencing Center for Infectious Disease"/>
            <person name="Wu L."/>
            <person name="Ma J."/>
        </authorList>
    </citation>
    <scope>NUCLEOTIDE SEQUENCE [LARGE SCALE GENOMIC DNA]</scope>
    <source>
        <strain evidence="3">JCM 18537</strain>
    </source>
</reference>
<feature type="transmembrane region" description="Helical" evidence="1">
    <location>
        <begin position="24"/>
        <end position="45"/>
    </location>
</feature>
<comment type="caution">
    <text evidence="2">The sequence shown here is derived from an EMBL/GenBank/DDBJ whole genome shotgun (WGS) entry which is preliminary data.</text>
</comment>
<evidence type="ECO:0000313" key="3">
    <source>
        <dbReference type="Proteomes" id="UP001501645"/>
    </source>
</evidence>
<feature type="transmembrane region" description="Helical" evidence="1">
    <location>
        <begin position="66"/>
        <end position="94"/>
    </location>
</feature>
<organism evidence="2 3">
    <name type="scientific">Microbacterium gilvum</name>
    <dbReference type="NCBI Taxonomy" id="1336204"/>
    <lineage>
        <taxon>Bacteria</taxon>
        <taxon>Bacillati</taxon>
        <taxon>Actinomycetota</taxon>
        <taxon>Actinomycetes</taxon>
        <taxon>Micrococcales</taxon>
        <taxon>Microbacteriaceae</taxon>
        <taxon>Microbacterium</taxon>
    </lineage>
</organism>
<name>A0ABP9AFY5_9MICO</name>
<keyword evidence="1" id="KW-0472">Membrane</keyword>
<dbReference type="Proteomes" id="UP001501645">
    <property type="component" value="Unassembled WGS sequence"/>
</dbReference>
<accession>A0ABP9AFY5</accession>
<proteinExistence type="predicted"/>
<feature type="transmembrane region" description="Helical" evidence="1">
    <location>
        <begin position="100"/>
        <end position="122"/>
    </location>
</feature>
<protein>
    <submittedName>
        <fullName evidence="2">DUF1761 domain-containing protein</fullName>
    </submittedName>
</protein>
<feature type="transmembrane region" description="Helical" evidence="1">
    <location>
        <begin position="134"/>
        <end position="156"/>
    </location>
</feature>
<keyword evidence="1" id="KW-0812">Transmembrane</keyword>
<gene>
    <name evidence="2" type="ORF">GCM10023351_26980</name>
</gene>
<sequence length="162" mass="17327">MLTAHGDPRDGRPFAEEAQMVPEINYWAVVLATLSSMVVGSVWYTPKVFGTRWAQLAKVDMDRPGATAIVPIVVTLVVSFVTAWVLAGAASIAWHFYAGSYLVSAVGTAVVLWAGLTAARFITHDAFEGRPSALTTMNIAHELVTVVVMSLIIGVWPPTGTV</sequence>
<evidence type="ECO:0000313" key="2">
    <source>
        <dbReference type="EMBL" id="GAA4780561.1"/>
    </source>
</evidence>
<evidence type="ECO:0000256" key="1">
    <source>
        <dbReference type="SAM" id="Phobius"/>
    </source>
</evidence>
<dbReference type="EMBL" id="BAABKO010000005">
    <property type="protein sequence ID" value="GAA4780561.1"/>
    <property type="molecule type" value="Genomic_DNA"/>
</dbReference>